<accession>A0A1L9TYV8</accession>
<dbReference type="GO" id="GO:0000214">
    <property type="term" value="C:tRNA-intron endonuclease complex"/>
    <property type="evidence" value="ECO:0007669"/>
    <property type="project" value="TreeGrafter"/>
</dbReference>
<name>A0A1L9TYV8_9EURO</name>
<reference evidence="6" key="1">
    <citation type="journal article" date="2017" name="Genome Biol.">
        <title>Comparative genomics reveals high biological diversity and specific adaptations in the industrially and medically important fungal genus Aspergillus.</title>
        <authorList>
            <person name="de Vries R.P."/>
            <person name="Riley R."/>
            <person name="Wiebenga A."/>
            <person name="Aguilar-Osorio G."/>
            <person name="Amillis S."/>
            <person name="Uchima C.A."/>
            <person name="Anderluh G."/>
            <person name="Asadollahi M."/>
            <person name="Askin M."/>
            <person name="Barry K."/>
            <person name="Battaglia E."/>
            <person name="Bayram O."/>
            <person name="Benocci T."/>
            <person name="Braus-Stromeyer S.A."/>
            <person name="Caldana C."/>
            <person name="Canovas D."/>
            <person name="Cerqueira G.C."/>
            <person name="Chen F."/>
            <person name="Chen W."/>
            <person name="Choi C."/>
            <person name="Clum A."/>
            <person name="Dos Santos R.A."/>
            <person name="Damasio A.R."/>
            <person name="Diallinas G."/>
            <person name="Emri T."/>
            <person name="Fekete E."/>
            <person name="Flipphi M."/>
            <person name="Freyberg S."/>
            <person name="Gallo A."/>
            <person name="Gournas C."/>
            <person name="Habgood R."/>
            <person name="Hainaut M."/>
            <person name="Harispe M.L."/>
            <person name="Henrissat B."/>
            <person name="Hilden K.S."/>
            <person name="Hope R."/>
            <person name="Hossain A."/>
            <person name="Karabika E."/>
            <person name="Karaffa L."/>
            <person name="Karanyi Z."/>
            <person name="Krasevec N."/>
            <person name="Kuo A."/>
            <person name="Kusch H."/>
            <person name="LaButti K."/>
            <person name="Lagendijk E.L."/>
            <person name="Lapidus A."/>
            <person name="Levasseur A."/>
            <person name="Lindquist E."/>
            <person name="Lipzen A."/>
            <person name="Logrieco A.F."/>
            <person name="MacCabe A."/>
            <person name="Maekelae M.R."/>
            <person name="Malavazi I."/>
            <person name="Melin P."/>
            <person name="Meyer V."/>
            <person name="Mielnichuk N."/>
            <person name="Miskei M."/>
            <person name="Molnar A.P."/>
            <person name="Mule G."/>
            <person name="Ngan C.Y."/>
            <person name="Orejas M."/>
            <person name="Orosz E."/>
            <person name="Ouedraogo J.P."/>
            <person name="Overkamp K.M."/>
            <person name="Park H.-S."/>
            <person name="Perrone G."/>
            <person name="Piumi F."/>
            <person name="Punt P.J."/>
            <person name="Ram A.F."/>
            <person name="Ramon A."/>
            <person name="Rauscher S."/>
            <person name="Record E."/>
            <person name="Riano-Pachon D.M."/>
            <person name="Robert V."/>
            <person name="Roehrig J."/>
            <person name="Ruller R."/>
            <person name="Salamov A."/>
            <person name="Salih N.S."/>
            <person name="Samson R.A."/>
            <person name="Sandor E."/>
            <person name="Sanguinetti M."/>
            <person name="Schuetze T."/>
            <person name="Sepcic K."/>
            <person name="Shelest E."/>
            <person name="Sherlock G."/>
            <person name="Sophianopoulou V."/>
            <person name="Squina F.M."/>
            <person name="Sun H."/>
            <person name="Susca A."/>
            <person name="Todd R.B."/>
            <person name="Tsang A."/>
            <person name="Unkles S.E."/>
            <person name="van de Wiele N."/>
            <person name="van Rossen-Uffink D."/>
            <person name="Oliveira J.V."/>
            <person name="Vesth T.C."/>
            <person name="Visser J."/>
            <person name="Yu J.-H."/>
            <person name="Zhou M."/>
            <person name="Andersen M.R."/>
            <person name="Archer D.B."/>
            <person name="Baker S.E."/>
            <person name="Benoit I."/>
            <person name="Brakhage A.A."/>
            <person name="Braus G.H."/>
            <person name="Fischer R."/>
            <person name="Frisvad J.C."/>
            <person name="Goldman G.H."/>
            <person name="Houbraken J."/>
            <person name="Oakley B."/>
            <person name="Pocsi I."/>
            <person name="Scazzocchio C."/>
            <person name="Seiboth B."/>
            <person name="vanKuyk P.A."/>
            <person name="Wortman J."/>
            <person name="Dyer P.S."/>
            <person name="Grigoriev I.V."/>
        </authorList>
    </citation>
    <scope>NUCLEOTIDE SEQUENCE [LARGE SCALE GENOMIC DNA]</scope>
    <source>
        <strain evidence="6">CBS 593.65</strain>
    </source>
</reference>
<dbReference type="STRING" id="1036612.A0A1L9TYV8"/>
<dbReference type="Pfam" id="PF12928">
    <property type="entry name" value="tRNA_int_end_N2"/>
    <property type="match status" value="1"/>
</dbReference>
<dbReference type="PANTHER" id="PTHR21027">
    <property type="entry name" value="TRNA-SPLICING ENDONUCLEASE SUBUNIT SEN54"/>
    <property type="match status" value="1"/>
</dbReference>
<dbReference type="OrthoDB" id="408683at2759"/>
<dbReference type="EMBL" id="KV878582">
    <property type="protein sequence ID" value="OJJ64627.1"/>
    <property type="molecule type" value="Genomic_DNA"/>
</dbReference>
<dbReference type="RefSeq" id="XP_040708433.1">
    <property type="nucleotide sequence ID" value="XM_040841104.1"/>
</dbReference>
<dbReference type="InterPro" id="IPR036291">
    <property type="entry name" value="NAD(P)-bd_dom_sf"/>
</dbReference>
<dbReference type="GO" id="GO:0000379">
    <property type="term" value="P:tRNA-type intron splice site recognition and cleavage"/>
    <property type="evidence" value="ECO:0007669"/>
    <property type="project" value="TreeGrafter"/>
</dbReference>
<dbReference type="InterPro" id="IPR002347">
    <property type="entry name" value="SDR_fam"/>
</dbReference>
<feature type="domain" description="tRNA-splicing endonuclease subunit Sen54 N-terminal" evidence="4">
    <location>
        <begin position="75"/>
        <end position="177"/>
    </location>
</feature>
<dbReference type="PANTHER" id="PTHR21027:SF1">
    <property type="entry name" value="TRNA-SPLICING ENDONUCLEASE SUBUNIT SEN54"/>
    <property type="match status" value="1"/>
</dbReference>
<evidence type="ECO:0000256" key="2">
    <source>
        <dbReference type="ARBA" id="ARBA00022694"/>
    </source>
</evidence>
<evidence type="ECO:0000256" key="3">
    <source>
        <dbReference type="SAM" id="MobiDB-lite"/>
    </source>
</evidence>
<evidence type="ECO:0000313" key="6">
    <source>
        <dbReference type="Proteomes" id="UP000184356"/>
    </source>
</evidence>
<dbReference type="AlphaFoldDB" id="A0A1L9TYV8"/>
<dbReference type="PRINTS" id="PR00081">
    <property type="entry name" value="GDHRDH"/>
</dbReference>
<proteinExistence type="inferred from homology"/>
<evidence type="ECO:0000256" key="1">
    <source>
        <dbReference type="ARBA" id="ARBA00005736"/>
    </source>
</evidence>
<dbReference type="InterPro" id="IPR024336">
    <property type="entry name" value="tRNA_splic_suSen54_N"/>
</dbReference>
<protein>
    <recommendedName>
        <fullName evidence="4">tRNA-splicing endonuclease subunit Sen54 N-terminal domain-containing protein</fullName>
    </recommendedName>
</protein>
<dbReference type="Gene3D" id="3.40.50.720">
    <property type="entry name" value="NAD(P)-binding Rossmann-like Domain"/>
    <property type="match status" value="1"/>
</dbReference>
<keyword evidence="2" id="KW-0819">tRNA processing</keyword>
<feature type="region of interest" description="Disordered" evidence="3">
    <location>
        <begin position="1"/>
        <end position="22"/>
    </location>
</feature>
<dbReference type="Pfam" id="PF00106">
    <property type="entry name" value="adh_short"/>
    <property type="match status" value="1"/>
</dbReference>
<dbReference type="PRINTS" id="PR00080">
    <property type="entry name" value="SDRFAMILY"/>
</dbReference>
<comment type="similarity">
    <text evidence="1">Belongs to the SEN54 family.</text>
</comment>
<dbReference type="SUPFAM" id="SSF51735">
    <property type="entry name" value="NAD(P)-binding Rossmann-fold domains"/>
    <property type="match status" value="1"/>
</dbReference>
<dbReference type="Pfam" id="PF13561">
    <property type="entry name" value="adh_short_C2"/>
    <property type="match status" value="1"/>
</dbReference>
<dbReference type="Proteomes" id="UP000184356">
    <property type="component" value="Unassembled WGS sequence"/>
</dbReference>
<gene>
    <name evidence="5" type="ORF">ASPSYDRAFT_141064</name>
</gene>
<sequence>MADLDEAAINNPSTGGGHADIDLSDETQDFRMLNNLSFLTDAADASIPKRGEKDFEPNPTLFQADILSASRQAMHNALAYPRLHNPKNEVIGIYSPNGPVSPESSKALNPITEDPVVETRAAVSVGANVHPDSCVYVAIPKGQYFKTLGQADRWGRIWLLPEEALYLLERGTLDIRWPRCAVGDGDQDDIEDSGIPMSLQAAYACLAGRGGLTMERFSVFTGLRRLGYSVFRAPAWSEDDDDKISSDITGPTKPQGPGLVGIFTRFLNWLRDAAPTTAAGPVAGLGFHRSYGTNILNNQLPYAVVWHVYKPSPSFRKSARPDPDFKIAVVNARTHTTVPTLSQIGSLLESTPLDPPRSDRQLYVRIRNGYRNVILAVVDQGIHRYSQTFSKMIPLRFSKTQRPLNASENLPKFRKNPNTNSTSFHPSNRLFGRTCMITGGSSGIGFAIAERFLQEGVGRVILVGRSHERLVRAATQLARPNLEDSATTQSNNTDNDKIVATRTPEEDQALDQSNIAPGTLIPSSNQIDLLVGDVSEVSTWTRELENAMQPVDILINAAGISTSNVLPRTDPKDISHVLRTNLEGSLLTSRALVRASIRNRMKDRAADSTTFIPSKCIINISSLLALKGGTGVVPYAASKAGVLGLTRSLTVEASKTLRNQIIRSNAIIPGYIETPMIAGFSQTENDKLKEDIPLRRFGQPHEVADAAVFLAQNEYANNCVINLDGGLSAL</sequence>
<dbReference type="VEuPathDB" id="FungiDB:ASPSYDRAFT_141064"/>
<keyword evidence="6" id="KW-1185">Reference proteome</keyword>
<dbReference type="GeneID" id="63757177"/>
<organism evidence="5 6">
    <name type="scientific">Aspergillus sydowii CBS 593.65</name>
    <dbReference type="NCBI Taxonomy" id="1036612"/>
    <lineage>
        <taxon>Eukaryota</taxon>
        <taxon>Fungi</taxon>
        <taxon>Dikarya</taxon>
        <taxon>Ascomycota</taxon>
        <taxon>Pezizomycotina</taxon>
        <taxon>Eurotiomycetes</taxon>
        <taxon>Eurotiomycetidae</taxon>
        <taxon>Eurotiales</taxon>
        <taxon>Aspergillaceae</taxon>
        <taxon>Aspergillus</taxon>
        <taxon>Aspergillus subgen. Nidulantes</taxon>
    </lineage>
</organism>
<evidence type="ECO:0000313" key="5">
    <source>
        <dbReference type="EMBL" id="OJJ64627.1"/>
    </source>
</evidence>
<dbReference type="InterPro" id="IPR024337">
    <property type="entry name" value="tRNA_splic_suSen54"/>
</dbReference>
<evidence type="ECO:0000259" key="4">
    <source>
        <dbReference type="Pfam" id="PF12928"/>
    </source>
</evidence>